<evidence type="ECO:0000313" key="3">
    <source>
        <dbReference type="Proteomes" id="UP000002892"/>
    </source>
</evidence>
<protein>
    <submittedName>
        <fullName evidence="2">Uncharacterized protein</fullName>
    </submittedName>
</protein>
<name>I4DAY9_DESAJ</name>
<dbReference type="OrthoDB" id="1808010at2"/>
<dbReference type="AlphaFoldDB" id="I4DAY9"/>
<dbReference type="HOGENOM" id="CLU_1472919_0_0_9"/>
<keyword evidence="1" id="KW-0812">Transmembrane</keyword>
<keyword evidence="3" id="KW-1185">Reference proteome</keyword>
<dbReference type="Proteomes" id="UP000002892">
    <property type="component" value="Chromosome"/>
</dbReference>
<accession>I4DAY9</accession>
<keyword evidence="1" id="KW-1133">Transmembrane helix</keyword>
<dbReference type="KEGG" id="dai:Desaci_4100"/>
<evidence type="ECO:0000313" key="2">
    <source>
        <dbReference type="EMBL" id="AFM42963.1"/>
    </source>
</evidence>
<organism evidence="2 3">
    <name type="scientific">Desulfosporosinus acidiphilus (strain DSM 22704 / JCM 16185 / SJ4)</name>
    <dbReference type="NCBI Taxonomy" id="646529"/>
    <lineage>
        <taxon>Bacteria</taxon>
        <taxon>Bacillati</taxon>
        <taxon>Bacillota</taxon>
        <taxon>Clostridia</taxon>
        <taxon>Eubacteriales</taxon>
        <taxon>Desulfitobacteriaceae</taxon>
        <taxon>Desulfosporosinus</taxon>
    </lineage>
</organism>
<dbReference type="RefSeq" id="WP_014828949.1">
    <property type="nucleotide sequence ID" value="NC_018068.1"/>
</dbReference>
<sequence>MIHNYLQMPREQREKGAGSIYIFGLICIGLLLILTAVFGAIAYVHNTVSSLHNAVETAGRQALDQVVIPDLQGGQDMALQANVQQNFQTLLPKYLSKWPQSSYSIQSFQMFSESDRGDPAPSGFEGIVPGTSLFIIMNLKLSVLQGILPANHVTWTIPVKDTITSNTFYNPAHEWNPTRQSGS</sequence>
<dbReference type="STRING" id="646529.Desaci_4100"/>
<dbReference type="eggNOG" id="ENOG502ZJWV">
    <property type="taxonomic scope" value="Bacteria"/>
</dbReference>
<reference evidence="2 3" key="1">
    <citation type="journal article" date="2012" name="J. Bacteriol.">
        <title>Complete genome sequences of Desulfosporosinus orientis DSM765T, Desulfosporosinus youngiae DSM17734T, Desulfosporosinus meridiei DSM13257T, and Desulfosporosinus acidiphilus DSM22704T.</title>
        <authorList>
            <person name="Pester M."/>
            <person name="Brambilla E."/>
            <person name="Alazard D."/>
            <person name="Rattei T."/>
            <person name="Weinmaier T."/>
            <person name="Han J."/>
            <person name="Lucas S."/>
            <person name="Lapidus A."/>
            <person name="Cheng J.F."/>
            <person name="Goodwin L."/>
            <person name="Pitluck S."/>
            <person name="Peters L."/>
            <person name="Ovchinnikova G."/>
            <person name="Teshima H."/>
            <person name="Detter J.C."/>
            <person name="Han C.S."/>
            <person name="Tapia R."/>
            <person name="Land M.L."/>
            <person name="Hauser L."/>
            <person name="Kyrpides N.C."/>
            <person name="Ivanova N.N."/>
            <person name="Pagani I."/>
            <person name="Huntmann M."/>
            <person name="Wei C.L."/>
            <person name="Davenport K.W."/>
            <person name="Daligault H."/>
            <person name="Chain P.S."/>
            <person name="Chen A."/>
            <person name="Mavromatis K."/>
            <person name="Markowitz V."/>
            <person name="Szeto E."/>
            <person name="Mikhailova N."/>
            <person name="Pati A."/>
            <person name="Wagner M."/>
            <person name="Woyke T."/>
            <person name="Ollivier B."/>
            <person name="Klenk H.P."/>
            <person name="Spring S."/>
            <person name="Loy A."/>
        </authorList>
    </citation>
    <scope>NUCLEOTIDE SEQUENCE [LARGE SCALE GENOMIC DNA]</scope>
    <source>
        <strain evidence="3">DSM 22704 / JCM 16185 / SJ4</strain>
    </source>
</reference>
<feature type="transmembrane region" description="Helical" evidence="1">
    <location>
        <begin position="20"/>
        <end position="44"/>
    </location>
</feature>
<dbReference type="EMBL" id="CP003639">
    <property type="protein sequence ID" value="AFM42963.1"/>
    <property type="molecule type" value="Genomic_DNA"/>
</dbReference>
<proteinExistence type="predicted"/>
<keyword evidence="1" id="KW-0472">Membrane</keyword>
<evidence type="ECO:0000256" key="1">
    <source>
        <dbReference type="SAM" id="Phobius"/>
    </source>
</evidence>
<gene>
    <name evidence="2" type="ordered locus">Desaci_4100</name>
</gene>